<dbReference type="InterPro" id="IPR002937">
    <property type="entry name" value="Amino_oxidase"/>
</dbReference>
<keyword evidence="11" id="KW-0963">Cytoplasm</keyword>
<evidence type="ECO:0000256" key="10">
    <source>
        <dbReference type="ARBA" id="ARBA00023133"/>
    </source>
</evidence>
<dbReference type="EMBL" id="CP049740">
    <property type="protein sequence ID" value="QII82533.1"/>
    <property type="molecule type" value="Genomic_DNA"/>
</dbReference>
<dbReference type="Proteomes" id="UP000501451">
    <property type="component" value="Chromosome"/>
</dbReference>
<evidence type="ECO:0000256" key="1">
    <source>
        <dbReference type="ARBA" id="ARBA00001755"/>
    </source>
</evidence>
<dbReference type="PANTHER" id="PTHR42923:SF3">
    <property type="entry name" value="PROTOPORPHYRINOGEN OXIDASE"/>
    <property type="match status" value="1"/>
</dbReference>
<dbReference type="InterPro" id="IPR004572">
    <property type="entry name" value="Protoporphyrinogen_oxidase"/>
</dbReference>
<dbReference type="Gene3D" id="1.10.3110.10">
    <property type="entry name" value="protoporphyrinogen ix oxidase, domain 3"/>
    <property type="match status" value="1"/>
</dbReference>
<evidence type="ECO:0000256" key="11">
    <source>
        <dbReference type="RuleBase" id="RU364052"/>
    </source>
</evidence>
<organism evidence="13 14">
    <name type="scientific">Jeotgalibaca arthritidis</name>
    <dbReference type="NCBI Taxonomy" id="1868794"/>
    <lineage>
        <taxon>Bacteria</taxon>
        <taxon>Bacillati</taxon>
        <taxon>Bacillota</taxon>
        <taxon>Bacilli</taxon>
        <taxon>Lactobacillales</taxon>
        <taxon>Carnobacteriaceae</taxon>
        <taxon>Jeotgalibaca</taxon>
    </lineage>
</organism>
<name>A0A6G7KB90_9LACT</name>
<dbReference type="EC" id="1.3.3.15" evidence="5 11"/>
<sequence>MERAKNRIAIIGSGISGLVAAYEVNKYIQKEQLPFEFLVLEERLSPGGTIKTVETEDGYVDVGASSFDLRHSDVRPFIEELGLSDELQYSIGEKMDRFSGHEFIHTEKPTYHGIPMQLKDIMHDKELSLKDKLTVIVNSSFNDMRRGADLCISTANFLEYRFCKEVSDLIAYPNYPENIYGSIEISPPEIFDTNLITLFEYTDSKMKLDPEKIDFYTDGSGKEYTFKKGMSTLVKRLLRDVEGFIQTDKKLEKITQIDKGNHLLTLNKQEELRVGCVISTLPLSENYDLFSEQIDDQLLIPKPISASMGTVFFQFPKGVIGRYPVGHGFVIPKRSEFQIAKATFLNRKWPSFENAKYDNIVVDIGRRQEDTIIELPDEVILEFIEKELQEIINLKASYHYARVYRWPDVIPHMSVDDRQRLIKNRETYNQLFADKGLFIGGNGLRGYGLRNAIGEGKRLAAQAIAYMKDKNATAF</sequence>
<dbReference type="Gene3D" id="3.50.50.60">
    <property type="entry name" value="FAD/NAD(P)-binding domain"/>
    <property type="match status" value="1"/>
</dbReference>
<keyword evidence="7 11" id="KW-0285">Flavoprotein</keyword>
<dbReference type="InterPro" id="IPR050464">
    <property type="entry name" value="Zeta_carotene_desat/Oxidored"/>
</dbReference>
<dbReference type="InterPro" id="IPR036188">
    <property type="entry name" value="FAD/NAD-bd_sf"/>
</dbReference>
<dbReference type="GO" id="GO:0004729">
    <property type="term" value="F:oxygen-dependent protoporphyrinogen oxidase activity"/>
    <property type="evidence" value="ECO:0007669"/>
    <property type="project" value="UniProtKB-UniRule"/>
</dbReference>
<evidence type="ECO:0000256" key="4">
    <source>
        <dbReference type="ARBA" id="ARBA00008310"/>
    </source>
</evidence>
<keyword evidence="8 11" id="KW-0274">FAD</keyword>
<evidence type="ECO:0000256" key="3">
    <source>
        <dbReference type="ARBA" id="ARBA00004744"/>
    </source>
</evidence>
<evidence type="ECO:0000313" key="14">
    <source>
        <dbReference type="Proteomes" id="UP000501451"/>
    </source>
</evidence>
<dbReference type="KEGG" id="jar:G7057_08925"/>
<dbReference type="UniPathway" id="UPA00252"/>
<comment type="catalytic activity">
    <reaction evidence="1">
        <text>coproporphyrinogen III + 3 O2 = coproporphyrin III + 3 H2O2</text>
        <dbReference type="Rhea" id="RHEA:43436"/>
        <dbReference type="ChEBI" id="CHEBI:15379"/>
        <dbReference type="ChEBI" id="CHEBI:16240"/>
        <dbReference type="ChEBI" id="CHEBI:57309"/>
        <dbReference type="ChEBI" id="CHEBI:131725"/>
        <dbReference type="EC" id="1.3.3.15"/>
    </reaction>
    <physiologicalReaction direction="left-to-right" evidence="1">
        <dbReference type="Rhea" id="RHEA:43437"/>
    </physiologicalReaction>
</comment>
<dbReference type="PANTHER" id="PTHR42923">
    <property type="entry name" value="PROTOPORPHYRINOGEN OXIDASE"/>
    <property type="match status" value="1"/>
</dbReference>
<evidence type="ECO:0000256" key="5">
    <source>
        <dbReference type="ARBA" id="ARBA00012402"/>
    </source>
</evidence>
<evidence type="ECO:0000259" key="12">
    <source>
        <dbReference type="Pfam" id="PF01593"/>
    </source>
</evidence>
<dbReference type="AlphaFoldDB" id="A0A6G7KB90"/>
<comment type="function">
    <text evidence="11">Involved in coproporphyrin-dependent heme b biosynthesis. Catalyzes the oxidation of coproporphyrinogen III to coproporphyrin III.</text>
</comment>
<keyword evidence="14" id="KW-1185">Reference proteome</keyword>
<protein>
    <recommendedName>
        <fullName evidence="6 11">Coproporphyrinogen III oxidase</fullName>
        <ecNumber evidence="5 11">1.3.3.15</ecNumber>
    </recommendedName>
</protein>
<evidence type="ECO:0000256" key="6">
    <source>
        <dbReference type="ARBA" id="ARBA00019046"/>
    </source>
</evidence>
<comment type="subcellular location">
    <subcellularLocation>
        <location evidence="11">Cytoplasm</location>
    </subcellularLocation>
</comment>
<dbReference type="NCBIfam" id="TIGR00562">
    <property type="entry name" value="proto_IX_ox"/>
    <property type="match status" value="1"/>
</dbReference>
<accession>A0A6G7KB90</accession>
<keyword evidence="9 11" id="KW-0560">Oxidoreductase</keyword>
<dbReference type="Gene3D" id="3.90.660.20">
    <property type="entry name" value="Protoporphyrinogen oxidase, mitochondrial, domain 2"/>
    <property type="match status" value="1"/>
</dbReference>
<evidence type="ECO:0000313" key="13">
    <source>
        <dbReference type="EMBL" id="QII82533.1"/>
    </source>
</evidence>
<reference evidence="13 14" key="1">
    <citation type="journal article" date="2017" name="Int. J. Syst. Evol. Microbiol.">
        <title>Jeotgalibaca porci sp. nov. and Jeotgalibaca arthritidis sp. nov., isolated from pigs, and emended description of the genus Jeotgalibaca.</title>
        <authorList>
            <person name="Zamora L."/>
            <person name="Perez-Sancho M."/>
            <person name="Dominguez L."/>
            <person name="Fernandez-Garayzabal J.F."/>
            <person name="Vela A.I."/>
        </authorList>
    </citation>
    <scope>NUCLEOTIDE SEQUENCE [LARGE SCALE GENOMIC DNA]</scope>
    <source>
        <strain evidence="13 14">CECT 9157</strain>
    </source>
</reference>
<evidence type="ECO:0000256" key="9">
    <source>
        <dbReference type="ARBA" id="ARBA00023002"/>
    </source>
</evidence>
<dbReference type="Pfam" id="PF01593">
    <property type="entry name" value="Amino_oxidase"/>
    <property type="match status" value="1"/>
</dbReference>
<proteinExistence type="inferred from homology"/>
<dbReference type="SUPFAM" id="SSF51905">
    <property type="entry name" value="FAD/NAD(P)-binding domain"/>
    <property type="match status" value="1"/>
</dbReference>
<comment type="pathway">
    <text evidence="3 11">Porphyrin-containing compound metabolism; protoheme biosynthesis.</text>
</comment>
<dbReference type="GO" id="GO:0006783">
    <property type="term" value="P:heme biosynthetic process"/>
    <property type="evidence" value="ECO:0007669"/>
    <property type="project" value="UniProtKB-UniRule"/>
</dbReference>
<dbReference type="GO" id="GO:0005737">
    <property type="term" value="C:cytoplasm"/>
    <property type="evidence" value="ECO:0007669"/>
    <property type="project" value="UniProtKB-SubCell"/>
</dbReference>
<comment type="cofactor">
    <cofactor evidence="2 11">
        <name>FAD</name>
        <dbReference type="ChEBI" id="CHEBI:57692"/>
    </cofactor>
</comment>
<gene>
    <name evidence="13" type="primary">hemG</name>
    <name evidence="13" type="ORF">G7057_08925</name>
</gene>
<keyword evidence="10 11" id="KW-0350">Heme biosynthesis</keyword>
<evidence type="ECO:0000256" key="8">
    <source>
        <dbReference type="ARBA" id="ARBA00022827"/>
    </source>
</evidence>
<dbReference type="SUPFAM" id="SSF54373">
    <property type="entry name" value="FAD-linked reductases, C-terminal domain"/>
    <property type="match status" value="1"/>
</dbReference>
<dbReference type="RefSeq" id="WP_166162935.1">
    <property type="nucleotide sequence ID" value="NZ_CP049740.1"/>
</dbReference>
<comment type="similarity">
    <text evidence="4 11">Belongs to the protoporphyrinogen/coproporphyrinogen oxidase family. Coproporphyrinogen III oxidase subfamily.</text>
</comment>
<evidence type="ECO:0000256" key="7">
    <source>
        <dbReference type="ARBA" id="ARBA00022630"/>
    </source>
</evidence>
<feature type="domain" description="Amine oxidase" evidence="12">
    <location>
        <begin position="15"/>
        <end position="463"/>
    </location>
</feature>
<evidence type="ECO:0000256" key="2">
    <source>
        <dbReference type="ARBA" id="ARBA00001974"/>
    </source>
</evidence>